<evidence type="ECO:0000256" key="2">
    <source>
        <dbReference type="ARBA" id="ARBA00022729"/>
    </source>
</evidence>
<evidence type="ECO:0000313" key="7">
    <source>
        <dbReference type="Proteomes" id="UP000001025"/>
    </source>
</evidence>
<feature type="region of interest" description="Disordered" evidence="4">
    <location>
        <begin position="1005"/>
        <end position="1087"/>
    </location>
</feature>
<dbReference type="EMBL" id="BX294138">
    <property type="protein sequence ID" value="CAD73217.1"/>
    <property type="molecule type" value="Genomic_DNA"/>
</dbReference>
<dbReference type="EnsemblBacteria" id="CAD73217">
    <property type="protein sequence ID" value="CAD73217"/>
    <property type="gene ID" value="RB3479"/>
</dbReference>
<dbReference type="InParanoid" id="Q7UU67"/>
<evidence type="ECO:0000256" key="4">
    <source>
        <dbReference type="SAM" id="MobiDB-lite"/>
    </source>
</evidence>
<dbReference type="STRING" id="243090.RB3479"/>
<feature type="compositionally biased region" description="Gly residues" evidence="4">
    <location>
        <begin position="915"/>
        <end position="925"/>
    </location>
</feature>
<keyword evidence="2" id="KW-0732">Signal</keyword>
<accession>Q7UU67</accession>
<dbReference type="InterPro" id="IPR038591">
    <property type="entry name" value="NolW-like_sf"/>
</dbReference>
<keyword evidence="3" id="KW-0472">Membrane</keyword>
<dbReference type="GO" id="GO:0009306">
    <property type="term" value="P:protein secretion"/>
    <property type="evidence" value="ECO:0000318"/>
    <property type="project" value="GO_Central"/>
</dbReference>
<reference evidence="6 7" key="1">
    <citation type="journal article" date="2003" name="Proc. Natl. Acad. Sci. U.S.A.">
        <title>Complete genome sequence of the marine planctomycete Pirellula sp. strain 1.</title>
        <authorList>
            <person name="Gloeckner F.O."/>
            <person name="Kube M."/>
            <person name="Bauer M."/>
            <person name="Teeling H."/>
            <person name="Lombardot T."/>
            <person name="Ludwig W."/>
            <person name="Gade D."/>
            <person name="Beck A."/>
            <person name="Borzym K."/>
            <person name="Heitmann K."/>
            <person name="Rabus R."/>
            <person name="Schlesner H."/>
            <person name="Amann R."/>
            <person name="Reinhardt R."/>
        </authorList>
    </citation>
    <scope>NUCLEOTIDE SEQUENCE [LARGE SCALE GENOMIC DNA]</scope>
    <source>
        <strain evidence="7">DSM 10527 / NCIMB 13988 / SH1</strain>
    </source>
</reference>
<feature type="region of interest" description="Disordered" evidence="4">
    <location>
        <begin position="674"/>
        <end position="700"/>
    </location>
</feature>
<evidence type="ECO:0000313" key="6">
    <source>
        <dbReference type="EMBL" id="CAD73217.1"/>
    </source>
</evidence>
<dbReference type="Proteomes" id="UP000001025">
    <property type="component" value="Chromosome"/>
</dbReference>
<dbReference type="HOGENOM" id="CLU_006218_0_0_0"/>
<feature type="compositionally biased region" description="Basic and acidic residues" evidence="4">
    <location>
        <begin position="1032"/>
        <end position="1041"/>
    </location>
</feature>
<dbReference type="PANTHER" id="PTHR30332">
    <property type="entry name" value="PROBABLE GENERAL SECRETION PATHWAY PROTEIN D"/>
    <property type="match status" value="1"/>
</dbReference>
<keyword evidence="7" id="KW-1185">Reference proteome</keyword>
<dbReference type="PANTHER" id="PTHR30332:SF24">
    <property type="entry name" value="SECRETIN GSPD-RELATED"/>
    <property type="match status" value="1"/>
</dbReference>
<dbReference type="GO" id="GO:0016020">
    <property type="term" value="C:membrane"/>
    <property type="evidence" value="ECO:0007669"/>
    <property type="project" value="UniProtKB-SubCell"/>
</dbReference>
<feature type="domain" description="NolW-like" evidence="5">
    <location>
        <begin position="750"/>
        <end position="853"/>
    </location>
</feature>
<feature type="compositionally biased region" description="Low complexity" evidence="4">
    <location>
        <begin position="1005"/>
        <end position="1030"/>
    </location>
</feature>
<feature type="compositionally biased region" description="Gly residues" evidence="4">
    <location>
        <begin position="1044"/>
        <end position="1087"/>
    </location>
</feature>
<evidence type="ECO:0000259" key="5">
    <source>
        <dbReference type="Pfam" id="PF03958"/>
    </source>
</evidence>
<evidence type="ECO:0000256" key="3">
    <source>
        <dbReference type="ARBA" id="ARBA00023136"/>
    </source>
</evidence>
<dbReference type="PATRIC" id="fig|243090.15.peg.1611"/>
<dbReference type="AlphaFoldDB" id="Q7UU67"/>
<dbReference type="InterPro" id="IPR005644">
    <property type="entry name" value="NolW-like"/>
</dbReference>
<dbReference type="OrthoDB" id="221929at2"/>
<comment type="subcellular location">
    <subcellularLocation>
        <location evidence="1">Membrane</location>
    </subcellularLocation>
</comment>
<dbReference type="InterPro" id="IPR050810">
    <property type="entry name" value="Bact_Secretion_Sys_Channel"/>
</dbReference>
<dbReference type="Pfam" id="PF03958">
    <property type="entry name" value="Secretin_N"/>
    <property type="match status" value="2"/>
</dbReference>
<dbReference type="eggNOG" id="COG1450">
    <property type="taxonomic scope" value="Bacteria"/>
</dbReference>
<feature type="region of interest" description="Disordered" evidence="4">
    <location>
        <begin position="892"/>
        <end position="933"/>
    </location>
</feature>
<dbReference type="Gene3D" id="3.30.1370.120">
    <property type="match status" value="3"/>
</dbReference>
<feature type="domain" description="NolW-like" evidence="5">
    <location>
        <begin position="865"/>
        <end position="971"/>
    </location>
</feature>
<dbReference type="KEGG" id="rba:RB3479"/>
<dbReference type="GO" id="GO:0015627">
    <property type="term" value="C:type II protein secretion system complex"/>
    <property type="evidence" value="ECO:0000318"/>
    <property type="project" value="GO_Central"/>
</dbReference>
<organism evidence="6 7">
    <name type="scientific">Rhodopirellula baltica (strain DSM 10527 / NCIMB 13988 / SH1)</name>
    <dbReference type="NCBI Taxonomy" id="243090"/>
    <lineage>
        <taxon>Bacteria</taxon>
        <taxon>Pseudomonadati</taxon>
        <taxon>Planctomycetota</taxon>
        <taxon>Planctomycetia</taxon>
        <taxon>Pirellulales</taxon>
        <taxon>Pirellulaceae</taxon>
        <taxon>Rhodopirellula</taxon>
    </lineage>
</organism>
<proteinExistence type="predicted"/>
<sequence length="1087" mass="115216">MVSVRMNWGHKRHGVSIAGLRCWQTQTAPDPGQVRDPGWNDRYIRRFRSIRNAPGRNFYGPGGLVRYGTRPFARPIAFPATILATEFPGKRFLLRPARSHILSIEMNRIVSNATQAANAWSNRGCNPAQVEARSFRTSLRRGLCARWALRGAALAGMIVLGSGVQPAAAQDASTQEAAAPDTAAANATVVTNSDKELQFNFSGAPWGDVLRWFSEQADLSLQMDSAPAGTVNFTDPTQTYSVGEGLDLINRLLLDRGWAVVRRGRMLLLVDLEAENAEKLISEMAELVTPDTFDQRGNSDIVRCVFPLGGLSPDEAREELSQIIGPWGRINVLAGARQVVVTETVGKLRIIETVLSAAEEAQSSVVEITLQHRAAEEILEVARPLVGLEPGENLGEDLRISVSFYGDRVFATGSPAKLSLLKSIFTKADKAMPGSEDEEEIEIIKPVLKTHSVASANLQTAFDVLQTMLAGTPETRIALDTKRGVIVASARPDTQQLISDTIAELEGDGDNFAIINLRRLEPANALLTINKFFGVTETGGQGPTVDGDPETGRLWVRGTAAQIETVKRLIDELENDPLAGGLGENVRVLPMTGSSANQTLRQLESLWPMTGRENRLRVIVPTSSDDDQLQDGSRDTQPIRQQFQRDLDQEASWNQGEANGEYLVRAFDDLDVNESAGSESADDESEGGIAGPKLLQDDSANPHAGAEIVVQMTPAGLVIASKDSEALDAFEQLLSSISTSSGMASDLPTIFRLKYIKADVASELIASVLGGSESSSGSLTESVMGGLGGGMLGGLLGMGGGGGEEVSSSRSILTSRGSVNIVADGHLNSLIVQASPADLEFIRLVIREIDQEESPELVRTVPQPRLIPVIYQEASDVSAIVKAVFAEKMFQEQSSGGGGGGRQPSPEDIINAFRGGRGGRGGGGAAEKPKSEPTKIIVAVDERSNALVVTATPQDFQQVQELVEILDQQGMEQEEQTVVMPIAGGVRAEVLQQALESMLGVKATTATSTSGGSSSGSTGSSGSTPTGSSPEDIQRRIEFFRSRFGGGGTGGGPTGGFGGRGGTTGRGGGGDTGRGGRGGQTGGGRGR</sequence>
<gene>
    <name evidence="6" type="ordered locus">RB3479</name>
</gene>
<protein>
    <recommendedName>
        <fullName evidence="5">NolW-like domain-containing protein</fullName>
    </recommendedName>
</protein>
<name>Q7UU67_RHOBA</name>
<evidence type="ECO:0000256" key="1">
    <source>
        <dbReference type="ARBA" id="ARBA00004370"/>
    </source>
</evidence>